<sequence length="1500" mass="171024">MERKDIQYKITIFSITILTFISIFSSFLYNFSDGNINVNYYPDKNDSVKVLILPPTDFTLNVQPSSLKSIVVGKPFYFKDFQLLPLKPYKEKYSLNISYKKVKNFGRVLTPDIETEKILSSISINGKDLKNFIKPRTSLKTKSLDYDGTPLAKLKITENGFYRVYYDDIKNKSGVDLSLYDPRSIKVYNKNIQVPINIFGISDNIFGEGDYFEFYGERLKGENTYFDKFQLENVYVIVAGGGNGIRYVIDNQFIDDSLIDSTITSHLYEVHLESDSFYQPLGGRTTIDTSDLWFMSSVNFTTPYERNIYFDSYDTIYNTFNFSTYFHGFSYNLLINPDHILTFNLNDSVIDTIKWDDLSPYKYVKDSLIFSSDSAKIRFELVGGDTLGVGLNYYEYSYMKNLILEDGRVDFKISNLNFGSYKFHVKGLTSTDVKVYRKDLKNITNFITVYNPVSNDYDLYFTDQIFSLPINYSVYQNTSFLKPDTIEVFRYNQLDSPTNEGNFVIIVDQKLKEKAKEFADLFSSENKVFLAGTDEIYDQFNYGFRGTKPIKDFLVSAYNNWILPPTHVLLLGDGSYDNNNHLKVLENSIPSPYYYESSAYSRALVASDNYYATIVGDDPVEDISVSRFPARNDGEIQIAIEKVKHYIDWKNSGTFNLKFIFAYDTTPPGEGLPSYVDAKYQSYKLASMMPDYIGVDFMANLYDNNGDFLNQLNYGTSILNIYSHGANQSIGSGVYIRISDVLRMNNINRLPFVKVYSCDTGYFDELLRDEQSIGEAFVLSPSGGAIAYYGSATASTDNLNNSLGESNFRQIAFNGIKNIGEIILYGELDFFINSSAFGSSNQDDPNVYEIKNYGLLGINLLDLKIPDISEKTCSLSSYQIYPKDTLVVIHSDSNLKNGFLESVLMDSERKMLVFDHSDLVNGYGENTLYLPDTLSNSSMILSTLAYTSDTSVLYISYPTVGGDGVKSFYILPSNPDTLTEFRIYAKKGGKNITNLVTNYKYPNSTYYYTANMVQDSLDSLLFYTDLLQPIKAKKSSYDYFYYYISYTDSTGNVNFTTFTKKLLIPPYPDAKIIQKPYLTFEDESPAIAVKISNGGERDITSMPVSFYNIDENDDTTVIGIDTISIKGGDTEESKIKIDRNYFGEKISVFAAKDTLNFPDRNFINNKISEPYFDYIFAYIYAKEPFDSTISYHDLLIFNKGQEKDDTNLIIVSKDSIDGTDQNIEILGSEKRNSVYRIDVLDPGQKSVLSLFPSSELLPANILKYDSLSNKFLLSGEKIEDTTIFTFENYREKFVIGRWDDTIAPLVKIFIENKEVYSTTVLVNDVNFGITVEDNEGVDTRSLKIVIDDDTLSSETDYQLTKESVIKNLPVKISKFLDNGTHSLKVQCNDIYGNSTDKFFEFQVSNQFKFINVANFPNPVTGKSTRIVCELSKNPETARLKVFRSSGELYKTYNLSYLKDRFVYMDLSVDGFSNGTYFYYIEAESEGESIKSKIQKMSVLR</sequence>
<name>A0A101I3C4_UNCT6</name>
<proteinExistence type="predicted"/>
<dbReference type="Proteomes" id="UP000053467">
    <property type="component" value="Unassembled WGS sequence"/>
</dbReference>
<evidence type="ECO:0000256" key="2">
    <source>
        <dbReference type="SAM" id="Phobius"/>
    </source>
</evidence>
<dbReference type="SUPFAM" id="SSF52129">
    <property type="entry name" value="Caspase-like"/>
    <property type="match status" value="1"/>
</dbReference>
<reference evidence="5" key="1">
    <citation type="journal article" date="2015" name="MBio">
        <title>Genome-Resolved Metagenomic Analysis Reveals Roles for Candidate Phyla and Other Microbial Community Members in Biogeochemical Transformations in Oil Reservoirs.</title>
        <authorList>
            <person name="Hu P."/>
            <person name="Tom L."/>
            <person name="Singh A."/>
            <person name="Thomas B.C."/>
            <person name="Baker B.J."/>
            <person name="Piceno Y.M."/>
            <person name="Andersen G.L."/>
            <person name="Banfield J.F."/>
        </authorList>
    </citation>
    <scope>NUCLEOTIDE SEQUENCE [LARGE SCALE GENOMIC DNA]</scope>
</reference>
<dbReference type="EMBL" id="LGGX01000002">
    <property type="protein sequence ID" value="KUK87893.1"/>
    <property type="molecule type" value="Genomic_DNA"/>
</dbReference>
<dbReference type="GO" id="GO:0006508">
    <property type="term" value="P:proteolysis"/>
    <property type="evidence" value="ECO:0007669"/>
    <property type="project" value="InterPro"/>
</dbReference>
<protein>
    <recommendedName>
        <fullName evidence="3">Gingipain domain-containing protein</fullName>
    </recommendedName>
</protein>
<dbReference type="Gene3D" id="3.40.50.10390">
    <property type="entry name" value="Gingipain r, domain 1"/>
    <property type="match status" value="1"/>
</dbReference>
<dbReference type="GO" id="GO:0008234">
    <property type="term" value="F:cysteine-type peptidase activity"/>
    <property type="evidence" value="ECO:0007669"/>
    <property type="project" value="InterPro"/>
</dbReference>
<comment type="caution">
    <text evidence="4">The sequence shown here is derived from an EMBL/GenBank/DDBJ whole genome shotgun (WGS) entry which is preliminary data.</text>
</comment>
<feature type="domain" description="Gingipain" evidence="3">
    <location>
        <begin position="503"/>
        <end position="857"/>
    </location>
</feature>
<gene>
    <name evidence="4" type="ORF">XE03_0412</name>
</gene>
<keyword evidence="2" id="KW-0812">Transmembrane</keyword>
<evidence type="ECO:0000259" key="3">
    <source>
        <dbReference type="Pfam" id="PF01364"/>
    </source>
</evidence>
<keyword evidence="2" id="KW-1133">Transmembrane helix</keyword>
<dbReference type="Pfam" id="PF01364">
    <property type="entry name" value="Peptidase_C25"/>
    <property type="match status" value="1"/>
</dbReference>
<keyword evidence="1" id="KW-0732">Signal</keyword>
<dbReference type="Gene3D" id="3.40.50.1460">
    <property type="match status" value="1"/>
</dbReference>
<evidence type="ECO:0000313" key="5">
    <source>
        <dbReference type="Proteomes" id="UP000053467"/>
    </source>
</evidence>
<evidence type="ECO:0000313" key="4">
    <source>
        <dbReference type="EMBL" id="KUK87893.1"/>
    </source>
</evidence>
<dbReference type="InterPro" id="IPR029031">
    <property type="entry name" value="Gingipain_N_sf"/>
</dbReference>
<accession>A0A101I3C4</accession>
<evidence type="ECO:0000256" key="1">
    <source>
        <dbReference type="ARBA" id="ARBA00022729"/>
    </source>
</evidence>
<feature type="transmembrane region" description="Helical" evidence="2">
    <location>
        <begin position="12"/>
        <end position="31"/>
    </location>
</feature>
<organism evidence="4 5">
    <name type="scientific">candidate division TA06 bacterium 34_109</name>
    <dbReference type="NCBI Taxonomy" id="1635277"/>
    <lineage>
        <taxon>Bacteria</taxon>
        <taxon>Bacteria division TA06</taxon>
    </lineage>
</organism>
<keyword evidence="2" id="KW-0472">Membrane</keyword>
<dbReference type="PATRIC" id="fig|1635277.3.peg.420"/>
<dbReference type="InterPro" id="IPR029030">
    <property type="entry name" value="Caspase-like_dom_sf"/>
</dbReference>
<dbReference type="InterPro" id="IPR001769">
    <property type="entry name" value="Gingipain"/>
</dbReference>